<evidence type="ECO:0000256" key="1">
    <source>
        <dbReference type="SAM" id="Coils"/>
    </source>
</evidence>
<dbReference type="Gene3D" id="1.10.287.1490">
    <property type="match status" value="1"/>
</dbReference>
<reference evidence="3" key="1">
    <citation type="submission" date="2021-01" db="EMBL/GenBank/DDBJ databases">
        <authorList>
            <person name="Corre E."/>
            <person name="Pelletier E."/>
            <person name="Niang G."/>
            <person name="Scheremetjew M."/>
            <person name="Finn R."/>
            <person name="Kale V."/>
            <person name="Holt S."/>
            <person name="Cochrane G."/>
            <person name="Meng A."/>
            <person name="Brown T."/>
            <person name="Cohen L."/>
        </authorList>
    </citation>
    <scope>NUCLEOTIDE SEQUENCE</scope>
    <source>
        <strain evidence="3">CCAP 1951/1</strain>
    </source>
</reference>
<keyword evidence="1" id="KW-0175">Coiled coil</keyword>
<protein>
    <submittedName>
        <fullName evidence="3">Uncharacterized protein</fullName>
    </submittedName>
</protein>
<proteinExistence type="predicted"/>
<feature type="region of interest" description="Disordered" evidence="2">
    <location>
        <begin position="1"/>
        <end position="66"/>
    </location>
</feature>
<dbReference type="AlphaFoldDB" id="A0A7S1QYM5"/>
<accession>A0A7S1QYM5</accession>
<evidence type="ECO:0000313" key="3">
    <source>
        <dbReference type="EMBL" id="CAD9151902.1"/>
    </source>
</evidence>
<feature type="coiled-coil region" evidence="1">
    <location>
        <begin position="236"/>
        <end position="263"/>
    </location>
</feature>
<sequence>MASASPVAGGDSTEASPRDAGPGRPSMPQWVPLPPGAPAPDAPSPTASPRVARTSPQQSNRSVRALSPSLVAAAGDDEDEELASSAARSALKSDVRAFMTAQLRYARHGVSKSSCGVQCDRLLGGSTVANAFCVLADSFREGFENFGDLRDWADAVNNASTLARAGAKSTPLQLLADLCMALRDFLELRGGYAAGDEAHAMGDDEGNVGDGLRESERAERSRLREQRALAAGKPVFSSAKQQIVKQAEKIAALEDELRRTKIRQIQKTTQMEASHRETVRFETHRAVEQAKAAMDFAGNDDTRQLKFEIAALTNRVATRDQEIATLKATIDDLEKAHATRELEIANLEVALLRVEAEKEHHREDLMRESVTSAAKTDSEVAMLNSRIANFAETVMAYATQIRDMEVKHNAQLRRQKDMHDAAAAELSAMLSSARETLASRDAELTELRREYAKLSHRKAARFASVAKSHAAFADLTLAATSRSSLPAPKPRSVAEIDADIGSKESASSAGGGSGPSTPPPHGDGAGGNGAMAELPFTPTKPAAAKTTPGSSTTLRRPPTADAKSPAMVRQSALAARRASAISSVQQTRTALDRSALGRSSVRFAPST</sequence>
<name>A0A7S1QYM5_NEODS</name>
<feature type="compositionally biased region" description="Pro residues" evidence="2">
    <location>
        <begin position="31"/>
        <end position="43"/>
    </location>
</feature>
<feature type="compositionally biased region" description="Low complexity" evidence="2">
    <location>
        <begin position="537"/>
        <end position="548"/>
    </location>
</feature>
<gene>
    <name evidence="3" type="ORF">NDES1114_LOCUS33303</name>
</gene>
<evidence type="ECO:0000256" key="2">
    <source>
        <dbReference type="SAM" id="MobiDB-lite"/>
    </source>
</evidence>
<organism evidence="3">
    <name type="scientific">Neobodo designis</name>
    <name type="common">Flagellated protozoan</name>
    <name type="synonym">Bodo designis</name>
    <dbReference type="NCBI Taxonomy" id="312471"/>
    <lineage>
        <taxon>Eukaryota</taxon>
        <taxon>Discoba</taxon>
        <taxon>Euglenozoa</taxon>
        <taxon>Kinetoplastea</taxon>
        <taxon>Metakinetoplastina</taxon>
        <taxon>Neobodonida</taxon>
        <taxon>Neobodo</taxon>
    </lineage>
</organism>
<feature type="coiled-coil region" evidence="1">
    <location>
        <begin position="316"/>
        <end position="364"/>
    </location>
</feature>
<feature type="coiled-coil region" evidence="1">
    <location>
        <begin position="430"/>
        <end position="457"/>
    </location>
</feature>
<feature type="region of interest" description="Disordered" evidence="2">
    <location>
        <begin position="197"/>
        <end position="219"/>
    </location>
</feature>
<feature type="region of interest" description="Disordered" evidence="2">
    <location>
        <begin position="501"/>
        <end position="571"/>
    </location>
</feature>
<dbReference type="EMBL" id="HBGF01049761">
    <property type="protein sequence ID" value="CAD9151902.1"/>
    <property type="molecule type" value="Transcribed_RNA"/>
</dbReference>